<dbReference type="AlphaFoldDB" id="A0A336K3V4"/>
<dbReference type="InterPro" id="IPR006616">
    <property type="entry name" value="DM9_repeat"/>
</dbReference>
<dbReference type="VEuPathDB" id="VectorBase:CSON010169"/>
<sequence length="151" mass="16312">MSQFTSHRFEAYYPTSGLGAFPNYAVQVGVDQDGSGIYLGRCFHNGDTIPAKVIPEKNAAYIAWGGEEILVNNVEVLRQVQYNWVSASNGEVPPTAVAFGSTSDGEVLYAGRANHEGSITPGKVQPSHGCCYIPFDGKEVACKEYEVLCLD</sequence>
<evidence type="ECO:0000313" key="2">
    <source>
        <dbReference type="EMBL" id="SSX18634.1"/>
    </source>
</evidence>
<dbReference type="EMBL" id="UFQT01000040">
    <property type="protein sequence ID" value="SSX18634.1"/>
    <property type="molecule type" value="Genomic_DNA"/>
</dbReference>
<dbReference type="SMART" id="SM00696">
    <property type="entry name" value="DM9"/>
    <property type="match status" value="2"/>
</dbReference>
<proteinExistence type="predicted"/>
<dbReference type="OMA" id="HFSHGAI"/>
<dbReference type="Pfam" id="PF11901">
    <property type="entry name" value="DM9"/>
    <property type="match status" value="1"/>
</dbReference>
<reference evidence="1" key="1">
    <citation type="submission" date="2018-04" db="EMBL/GenBank/DDBJ databases">
        <authorList>
            <person name="Go L.Y."/>
            <person name="Mitchell J.A."/>
        </authorList>
    </citation>
    <scope>NUCLEOTIDE SEQUENCE</scope>
    <source>
        <tissue evidence="1">Whole organism</tissue>
    </source>
</reference>
<reference evidence="2" key="2">
    <citation type="submission" date="2018-07" db="EMBL/GenBank/DDBJ databases">
        <authorList>
            <person name="Quirk P.G."/>
            <person name="Krulwich T.A."/>
        </authorList>
    </citation>
    <scope>NUCLEOTIDE SEQUENCE</scope>
</reference>
<dbReference type="PANTHER" id="PTHR31649:SF10">
    <property type="entry name" value="IP19903P-RELATED"/>
    <property type="match status" value="1"/>
</dbReference>
<gene>
    <name evidence="1" type="primary">CSON010169</name>
</gene>
<dbReference type="PANTHER" id="PTHR31649">
    <property type="entry name" value="AGAP009604-PA"/>
    <property type="match status" value="1"/>
</dbReference>
<evidence type="ECO:0000313" key="1">
    <source>
        <dbReference type="EMBL" id="SSW98248.1"/>
    </source>
</evidence>
<organism evidence="1">
    <name type="scientific">Culicoides sonorensis</name>
    <name type="common">Biting midge</name>
    <dbReference type="NCBI Taxonomy" id="179676"/>
    <lineage>
        <taxon>Eukaryota</taxon>
        <taxon>Metazoa</taxon>
        <taxon>Ecdysozoa</taxon>
        <taxon>Arthropoda</taxon>
        <taxon>Hexapoda</taxon>
        <taxon>Insecta</taxon>
        <taxon>Pterygota</taxon>
        <taxon>Neoptera</taxon>
        <taxon>Endopterygota</taxon>
        <taxon>Diptera</taxon>
        <taxon>Nematocera</taxon>
        <taxon>Chironomoidea</taxon>
        <taxon>Ceratopogonidae</taxon>
        <taxon>Ceratopogoninae</taxon>
        <taxon>Culicoides</taxon>
        <taxon>Monoculicoides</taxon>
    </lineage>
</organism>
<accession>A0A336K3V4</accession>
<name>A0A336K3V4_CULSO</name>
<dbReference type="EMBL" id="UFQS01000040">
    <property type="protein sequence ID" value="SSW98248.1"/>
    <property type="molecule type" value="Genomic_DNA"/>
</dbReference>
<protein>
    <submittedName>
        <fullName evidence="1">CSON010169 protein</fullName>
    </submittedName>
</protein>